<evidence type="ECO:0000313" key="1">
    <source>
        <dbReference type="EMBL" id="PED81677.1"/>
    </source>
</evidence>
<dbReference type="InterPro" id="IPR022555">
    <property type="entry name" value="DUF2577"/>
</dbReference>
<comment type="caution">
    <text evidence="1">The sequence shown here is derived from an EMBL/GenBank/DDBJ whole genome shotgun (WGS) entry which is preliminary data.</text>
</comment>
<dbReference type="Proteomes" id="UP000221020">
    <property type="component" value="Unassembled WGS sequence"/>
</dbReference>
<accession>A0AA91VAL9</accession>
<evidence type="ECO:0008006" key="3">
    <source>
        <dbReference type="Google" id="ProtNLM"/>
    </source>
</evidence>
<protein>
    <recommendedName>
        <fullName evidence="3">DUF2577 domain-containing protein</fullName>
    </recommendedName>
</protein>
<gene>
    <name evidence="1" type="ORF">CON65_15940</name>
</gene>
<dbReference type="Pfam" id="PF10844">
    <property type="entry name" value="DUF2577"/>
    <property type="match status" value="1"/>
</dbReference>
<proteinExistence type="predicted"/>
<sequence>MNGIVELAKLFKDRENEPYEGYVIGEVMADFPDVKIKIDDNIHLDVSHLVFAAHLLSNYTREYEIVDEFSVTTGKIKWTDTIKKGDRVILVPSQNGQSYIVIDKAVTFNVSGN</sequence>
<evidence type="ECO:0000313" key="2">
    <source>
        <dbReference type="Proteomes" id="UP000221020"/>
    </source>
</evidence>
<name>A0AA91VAL9_9BACI</name>
<dbReference type="EMBL" id="NVOR01000057">
    <property type="protein sequence ID" value="PED81677.1"/>
    <property type="molecule type" value="Genomic_DNA"/>
</dbReference>
<dbReference type="AlphaFoldDB" id="A0AA91VAL9"/>
<dbReference type="RefSeq" id="WP_097894688.1">
    <property type="nucleotide sequence ID" value="NZ_NVOR01000057.1"/>
</dbReference>
<organism evidence="1 2">
    <name type="scientific">Bacillus pseudomycoides</name>
    <dbReference type="NCBI Taxonomy" id="64104"/>
    <lineage>
        <taxon>Bacteria</taxon>
        <taxon>Bacillati</taxon>
        <taxon>Bacillota</taxon>
        <taxon>Bacilli</taxon>
        <taxon>Bacillales</taxon>
        <taxon>Bacillaceae</taxon>
        <taxon>Bacillus</taxon>
        <taxon>Bacillus cereus group</taxon>
    </lineage>
</organism>
<reference evidence="1 2" key="1">
    <citation type="submission" date="2017-09" db="EMBL/GenBank/DDBJ databases">
        <title>Large-scale bioinformatics analysis of Bacillus genomes uncovers conserved roles of natural products in bacterial physiology.</title>
        <authorList>
            <consortium name="Agbiome Team Llc"/>
            <person name="Bleich R.M."/>
            <person name="Grubbs K.J."/>
            <person name="Santa Maria K.C."/>
            <person name="Allen S.E."/>
            <person name="Farag S."/>
            <person name="Shank E.A."/>
            <person name="Bowers A."/>
        </authorList>
    </citation>
    <scope>NUCLEOTIDE SEQUENCE [LARGE SCALE GENOMIC DNA]</scope>
    <source>
        <strain evidence="1 2">AFS092012</strain>
    </source>
</reference>